<evidence type="ECO:0000313" key="4">
    <source>
        <dbReference type="RefSeq" id="XP_024884727.1"/>
    </source>
</evidence>
<evidence type="ECO:0000256" key="1">
    <source>
        <dbReference type="SAM" id="MobiDB-lite"/>
    </source>
</evidence>
<dbReference type="Gene3D" id="3.60.10.10">
    <property type="entry name" value="Endonuclease/exonuclease/phosphatase"/>
    <property type="match status" value="1"/>
</dbReference>
<proteinExistence type="predicted"/>
<evidence type="ECO:0000313" key="3">
    <source>
        <dbReference type="Proteomes" id="UP000504618"/>
    </source>
</evidence>
<gene>
    <name evidence="4" type="primary">LOC112462893</name>
</gene>
<name>A0A6J1QQI0_9HYME</name>
<dbReference type="GO" id="GO:0003824">
    <property type="term" value="F:catalytic activity"/>
    <property type="evidence" value="ECO:0007669"/>
    <property type="project" value="InterPro"/>
</dbReference>
<organism evidence="3 4">
    <name type="scientific">Temnothorax curvispinosus</name>
    <dbReference type="NCBI Taxonomy" id="300111"/>
    <lineage>
        <taxon>Eukaryota</taxon>
        <taxon>Metazoa</taxon>
        <taxon>Ecdysozoa</taxon>
        <taxon>Arthropoda</taxon>
        <taxon>Hexapoda</taxon>
        <taxon>Insecta</taxon>
        <taxon>Pterygota</taxon>
        <taxon>Neoptera</taxon>
        <taxon>Endopterygota</taxon>
        <taxon>Hymenoptera</taxon>
        <taxon>Apocrita</taxon>
        <taxon>Aculeata</taxon>
        <taxon>Formicoidea</taxon>
        <taxon>Formicidae</taxon>
        <taxon>Myrmicinae</taxon>
        <taxon>Temnothorax</taxon>
    </lineage>
</organism>
<accession>A0A6J1QQI0</accession>
<dbReference type="OrthoDB" id="7555192at2759"/>
<dbReference type="InterPro" id="IPR036691">
    <property type="entry name" value="Endo/exonu/phosph_ase_sf"/>
</dbReference>
<evidence type="ECO:0000259" key="2">
    <source>
        <dbReference type="Pfam" id="PF03372"/>
    </source>
</evidence>
<protein>
    <submittedName>
        <fullName evidence="4">Craniofacial development protein 2-like</fullName>
    </submittedName>
</protein>
<dbReference type="Pfam" id="PF03372">
    <property type="entry name" value="Exo_endo_phos"/>
    <property type="match status" value="1"/>
</dbReference>
<dbReference type="AlphaFoldDB" id="A0A6J1QQI0"/>
<sequence>MADPLDPLLKPGNPRAPEDETSGNTYKRKRVDVTEQQFDTAFQKFMEGNSTMDVEEQTTSRRRNSLPDGQRGEKTNKGTLAGKMKKVAEERSKFNFDIVALQEVRWKDAGKIKRKEFAIYYSGTPNKAGQKGTGFWVNKDMKNKILGFEPMIKKATPRCGVALENVSKMKHPYMPTEDSEEEETELFYHMLERTCESINKYDTLVLLEDFNAKIGKEDFVRTVTDMHSLHDETSSNGLRLCQLAESTALRIMSTSFPHKDIHKGTWRAPDGRTTNQIDHVLVNRRRRSSILDVRVCRHANCDSDHYLVKVKVRQKIFGSNKDKRKKRLKWDVGRLKVEKVVGDTFRKKINEESQSGEDIKRTWEAIREAITKAAKLAIGEKQRGRNEEWFDQECRNAIKAKNEARRAALQRNTRGARRAYKEERRIAKKLCRLKKKEAMNKKLKEINELHEKRNIRGMYEMTR</sequence>
<dbReference type="SUPFAM" id="SSF56219">
    <property type="entry name" value="DNase I-like"/>
    <property type="match status" value="1"/>
</dbReference>
<keyword evidence="3" id="KW-1185">Reference proteome</keyword>
<dbReference type="GeneID" id="112462893"/>
<reference evidence="4" key="1">
    <citation type="submission" date="2025-08" db="UniProtKB">
        <authorList>
            <consortium name="RefSeq"/>
        </authorList>
    </citation>
    <scope>IDENTIFICATION</scope>
    <source>
        <tissue evidence="4">Whole body</tissue>
    </source>
</reference>
<feature type="region of interest" description="Disordered" evidence="1">
    <location>
        <begin position="1"/>
        <end position="84"/>
    </location>
</feature>
<dbReference type="RefSeq" id="XP_024884727.1">
    <property type="nucleotide sequence ID" value="XM_025028959.1"/>
</dbReference>
<dbReference type="Proteomes" id="UP000504618">
    <property type="component" value="Unplaced"/>
</dbReference>
<dbReference type="InterPro" id="IPR005135">
    <property type="entry name" value="Endo/exonuclease/phosphatase"/>
</dbReference>
<feature type="domain" description="Endonuclease/exonuclease/phosphatase" evidence="2">
    <location>
        <begin position="81"/>
        <end position="305"/>
    </location>
</feature>